<evidence type="ECO:0000259" key="1">
    <source>
        <dbReference type="Pfam" id="PF03466"/>
    </source>
</evidence>
<dbReference type="EMBL" id="JACJVQ010000003">
    <property type="protein sequence ID" value="MBB6633048.1"/>
    <property type="molecule type" value="Genomic_DNA"/>
</dbReference>
<dbReference type="Proteomes" id="UP000535838">
    <property type="component" value="Unassembled WGS sequence"/>
</dbReference>
<dbReference type="InterPro" id="IPR005119">
    <property type="entry name" value="LysR_subst-bd"/>
</dbReference>
<proteinExistence type="predicted"/>
<accession>A0A841SS69</accession>
<feature type="domain" description="LysR substrate-binding" evidence="1">
    <location>
        <begin position="8"/>
        <end position="48"/>
    </location>
</feature>
<name>A0A841SS69_9BACL</name>
<dbReference type="SUPFAM" id="SSF53850">
    <property type="entry name" value="Periplasmic binding protein-like II"/>
    <property type="match status" value="1"/>
</dbReference>
<protein>
    <recommendedName>
        <fullName evidence="1">LysR substrate-binding domain-containing protein</fullName>
    </recommendedName>
</protein>
<keyword evidence="3" id="KW-1185">Reference proteome</keyword>
<reference evidence="2 3" key="1">
    <citation type="submission" date="2020-08" db="EMBL/GenBank/DDBJ databases">
        <title>Cohnella phylogeny.</title>
        <authorList>
            <person name="Dunlap C."/>
        </authorList>
    </citation>
    <scope>NUCLEOTIDE SEQUENCE [LARGE SCALE GENOMIC DNA]</scope>
    <source>
        <strain evidence="2 3">DSM 25241</strain>
    </source>
</reference>
<dbReference type="Pfam" id="PF03466">
    <property type="entry name" value="LysR_substrate"/>
    <property type="match status" value="1"/>
</dbReference>
<dbReference type="AlphaFoldDB" id="A0A841SS69"/>
<comment type="caution">
    <text evidence="2">The sequence shown here is derived from an EMBL/GenBank/DDBJ whole genome shotgun (WGS) entry which is preliminary data.</text>
</comment>
<evidence type="ECO:0000313" key="3">
    <source>
        <dbReference type="Proteomes" id="UP000535838"/>
    </source>
</evidence>
<gene>
    <name evidence="2" type="ORF">H7B67_02840</name>
</gene>
<sequence length="92" mass="10372">MGYRGYMIRDLLLDGTVHVVIRYDPPEHPKVSSELLFEDEIVLVSAKEGTIADFYSPNYCHIEWGAPFPERFASLVGPGYLPRCIRTAPALC</sequence>
<evidence type="ECO:0000313" key="2">
    <source>
        <dbReference type="EMBL" id="MBB6633048.1"/>
    </source>
</evidence>
<dbReference type="RefSeq" id="WP_185118286.1">
    <property type="nucleotide sequence ID" value="NZ_JACJVQ010000003.1"/>
</dbReference>
<organism evidence="2 3">
    <name type="scientific">Cohnella thailandensis</name>
    <dbReference type="NCBI Taxonomy" id="557557"/>
    <lineage>
        <taxon>Bacteria</taxon>
        <taxon>Bacillati</taxon>
        <taxon>Bacillota</taxon>
        <taxon>Bacilli</taxon>
        <taxon>Bacillales</taxon>
        <taxon>Paenibacillaceae</taxon>
        <taxon>Cohnella</taxon>
    </lineage>
</organism>